<dbReference type="HOGENOM" id="CLU_041444_0_0_1"/>
<dbReference type="OrthoDB" id="5315417at2759"/>
<accession>A0A0D2GRV6</accession>
<dbReference type="VEuPathDB" id="FungiDB:Z517_02959"/>
<feature type="compositionally biased region" description="Polar residues" evidence="1">
    <location>
        <begin position="60"/>
        <end position="81"/>
    </location>
</feature>
<organism evidence="2 3">
    <name type="scientific">Fonsecaea pedrosoi CBS 271.37</name>
    <dbReference type="NCBI Taxonomy" id="1442368"/>
    <lineage>
        <taxon>Eukaryota</taxon>
        <taxon>Fungi</taxon>
        <taxon>Dikarya</taxon>
        <taxon>Ascomycota</taxon>
        <taxon>Pezizomycotina</taxon>
        <taxon>Eurotiomycetes</taxon>
        <taxon>Chaetothyriomycetidae</taxon>
        <taxon>Chaetothyriales</taxon>
        <taxon>Herpotrichiellaceae</taxon>
        <taxon>Fonsecaea</taxon>
    </lineage>
</organism>
<proteinExistence type="predicted"/>
<dbReference type="AlphaFoldDB" id="A0A0D2GRV6"/>
<reference evidence="2 3" key="1">
    <citation type="submission" date="2015-01" db="EMBL/GenBank/DDBJ databases">
        <title>The Genome Sequence of Fonsecaea pedrosoi CBS 271.37.</title>
        <authorList>
            <consortium name="The Broad Institute Genomics Platform"/>
            <person name="Cuomo C."/>
            <person name="de Hoog S."/>
            <person name="Gorbushina A."/>
            <person name="Stielow B."/>
            <person name="Teixiera M."/>
            <person name="Abouelleil A."/>
            <person name="Chapman S.B."/>
            <person name="Priest M."/>
            <person name="Young S.K."/>
            <person name="Wortman J."/>
            <person name="Nusbaum C."/>
            <person name="Birren B."/>
        </authorList>
    </citation>
    <scope>NUCLEOTIDE SEQUENCE [LARGE SCALE GENOMIC DNA]</scope>
    <source>
        <strain evidence="2 3">CBS 271.37</strain>
    </source>
</reference>
<dbReference type="EMBL" id="KN846970">
    <property type="protein sequence ID" value="KIW83713.1"/>
    <property type="molecule type" value="Genomic_DNA"/>
</dbReference>
<evidence type="ECO:0000313" key="2">
    <source>
        <dbReference type="EMBL" id="KIW83713.1"/>
    </source>
</evidence>
<name>A0A0D2GRV6_9EURO</name>
<feature type="region of interest" description="Disordered" evidence="1">
    <location>
        <begin position="26"/>
        <end position="83"/>
    </location>
</feature>
<dbReference type="GeneID" id="25302449"/>
<protein>
    <recommendedName>
        <fullName evidence="4">BTB domain-containing protein</fullName>
    </recommendedName>
</protein>
<dbReference type="Proteomes" id="UP000053029">
    <property type="component" value="Unassembled WGS sequence"/>
</dbReference>
<sequence length="345" mass="39160">MSNLWGEPAFTAEERARRYNQEALLAYSDGSINGDEANESISRSRVPRYPFPQPKRRKTSTTVTAEQISSLESPNMSTSSGPAPVRIKREAEAQALEKLQQKPPEQRVKVYVGKNNTEMEVSLEDLEKAPVLKCLVRELGTPSPYIMHPGLLAVDADQFRAVREFLLTDEYMPALVNHPHGENVLPKQLDNCATVDHYRNEALRSGKLYVIAERLGMKSLQDLVFRKITQAQFHPYGPQCLLDLAMIIFSRPEAGDLNPTENPNKSERELEGIGENAQGDVLEEWLIKSIRDQFQRTMIHHSRHFFRVSEHGACRKRGFGPRVLRSKVEDWEALDPDVVAIEDDD</sequence>
<evidence type="ECO:0000256" key="1">
    <source>
        <dbReference type="SAM" id="MobiDB-lite"/>
    </source>
</evidence>
<keyword evidence="3" id="KW-1185">Reference proteome</keyword>
<gene>
    <name evidence="2" type="ORF">Z517_02959</name>
</gene>
<dbReference type="RefSeq" id="XP_013287521.1">
    <property type="nucleotide sequence ID" value="XM_013432067.1"/>
</dbReference>
<evidence type="ECO:0008006" key="4">
    <source>
        <dbReference type="Google" id="ProtNLM"/>
    </source>
</evidence>
<evidence type="ECO:0000313" key="3">
    <source>
        <dbReference type="Proteomes" id="UP000053029"/>
    </source>
</evidence>